<dbReference type="OrthoDB" id="1224630at2"/>
<dbReference type="Pfam" id="PF00561">
    <property type="entry name" value="Abhydrolase_1"/>
    <property type="match status" value="1"/>
</dbReference>
<keyword evidence="3" id="KW-1185">Reference proteome</keyword>
<accession>A0A2S7IK71</accession>
<dbReference type="PRINTS" id="PR00111">
    <property type="entry name" value="ABHYDROLASE"/>
</dbReference>
<name>A0A2S7IK71_9BACT</name>
<dbReference type="SUPFAM" id="SSF53474">
    <property type="entry name" value="alpha/beta-Hydrolases"/>
    <property type="match status" value="1"/>
</dbReference>
<dbReference type="PANTHER" id="PTHR43798">
    <property type="entry name" value="MONOACYLGLYCEROL LIPASE"/>
    <property type="match status" value="1"/>
</dbReference>
<evidence type="ECO:0000313" key="3">
    <source>
        <dbReference type="Proteomes" id="UP000239590"/>
    </source>
</evidence>
<dbReference type="EMBL" id="PTRA01000001">
    <property type="protein sequence ID" value="PQA58124.1"/>
    <property type="molecule type" value="Genomic_DNA"/>
</dbReference>
<evidence type="ECO:0000313" key="2">
    <source>
        <dbReference type="EMBL" id="PQA58124.1"/>
    </source>
</evidence>
<comment type="caution">
    <text evidence="2">The sequence shown here is derived from an EMBL/GenBank/DDBJ whole genome shotgun (WGS) entry which is preliminary data.</text>
</comment>
<evidence type="ECO:0000259" key="1">
    <source>
        <dbReference type="Pfam" id="PF00561"/>
    </source>
</evidence>
<proteinExistence type="predicted"/>
<organism evidence="2 3">
    <name type="scientific">Siphonobacter curvatus</name>
    <dbReference type="NCBI Taxonomy" id="2094562"/>
    <lineage>
        <taxon>Bacteria</taxon>
        <taxon>Pseudomonadati</taxon>
        <taxon>Bacteroidota</taxon>
        <taxon>Cytophagia</taxon>
        <taxon>Cytophagales</taxon>
        <taxon>Cytophagaceae</taxon>
        <taxon>Siphonobacter</taxon>
    </lineage>
</organism>
<feature type="domain" description="AB hydrolase-1" evidence="1">
    <location>
        <begin position="71"/>
        <end position="172"/>
    </location>
</feature>
<dbReference type="InterPro" id="IPR000073">
    <property type="entry name" value="AB_hydrolase_1"/>
</dbReference>
<dbReference type="Gene3D" id="3.40.50.1820">
    <property type="entry name" value="alpha/beta hydrolase"/>
    <property type="match status" value="1"/>
</dbReference>
<protein>
    <recommendedName>
        <fullName evidence="1">AB hydrolase-1 domain-containing protein</fullName>
    </recommendedName>
</protein>
<dbReference type="InterPro" id="IPR029058">
    <property type="entry name" value="AB_hydrolase_fold"/>
</dbReference>
<dbReference type="Proteomes" id="UP000239590">
    <property type="component" value="Unassembled WGS sequence"/>
</dbReference>
<gene>
    <name evidence="2" type="ORF">C5O19_00075</name>
</gene>
<reference evidence="3" key="1">
    <citation type="submission" date="2018-02" db="EMBL/GenBank/DDBJ databases">
        <title>Genome sequencing of Solimonas sp. HR-BB.</title>
        <authorList>
            <person name="Lee Y."/>
            <person name="Jeon C.O."/>
        </authorList>
    </citation>
    <scope>NUCLEOTIDE SEQUENCE [LARGE SCALE GENOMIC DNA]</scope>
    <source>
        <strain evidence="3">HR-U</strain>
    </source>
</reference>
<dbReference type="InterPro" id="IPR050266">
    <property type="entry name" value="AB_hydrolase_sf"/>
</dbReference>
<sequence length="297" mass="34221">MTHCMKPRLFFILILLTFVCTSCFEHRRYSRREIRKDLIDKGIPVKIVYYDTLGRTIRYLKIGSDTLPRKMVLLHGSPSSLEGLRFYLNDPDLQKQAQLIAPDRPGYGESDYGWGEKFISRQSEVLTKMLWQTQDHRPTLLFGTSYGATVASRLAMDNPDAFDRLLLVCGSYKPGAEKIYPISKLVPIFSAWIPGFIHVADDEKQNHYPHLVAMVPLWKNIHMPVTMVHGLEDRLLYPVNPLWAAKQLVNAPSVDVIYLARQRHGIMWTARPIIKPLMIQELRKLPKQHVLTSSQLD</sequence>
<dbReference type="AlphaFoldDB" id="A0A2S7IK71"/>